<gene>
    <name evidence="5" type="ORF">O6P43_012354</name>
</gene>
<dbReference type="Pfam" id="PF00656">
    <property type="entry name" value="Peptidase_C14"/>
    <property type="match status" value="1"/>
</dbReference>
<organism evidence="5 6">
    <name type="scientific">Quillaja saponaria</name>
    <name type="common">Soap bark tree</name>
    <dbReference type="NCBI Taxonomy" id="32244"/>
    <lineage>
        <taxon>Eukaryota</taxon>
        <taxon>Viridiplantae</taxon>
        <taxon>Streptophyta</taxon>
        <taxon>Embryophyta</taxon>
        <taxon>Tracheophyta</taxon>
        <taxon>Spermatophyta</taxon>
        <taxon>Magnoliopsida</taxon>
        <taxon>eudicotyledons</taxon>
        <taxon>Gunneridae</taxon>
        <taxon>Pentapetalae</taxon>
        <taxon>rosids</taxon>
        <taxon>fabids</taxon>
        <taxon>Fabales</taxon>
        <taxon>Quillajaceae</taxon>
        <taxon>Quillaja</taxon>
    </lineage>
</organism>
<dbReference type="InterPro" id="IPR011600">
    <property type="entry name" value="Pept_C14_caspase"/>
</dbReference>
<evidence type="ECO:0000259" key="3">
    <source>
        <dbReference type="Pfam" id="PF00656"/>
    </source>
</evidence>
<evidence type="ECO:0000313" key="5">
    <source>
        <dbReference type="EMBL" id="KAJ7968216.1"/>
    </source>
</evidence>
<feature type="compositionally biased region" description="Pro residues" evidence="2">
    <location>
        <begin position="72"/>
        <end position="82"/>
    </location>
</feature>
<dbReference type="GO" id="GO:0005737">
    <property type="term" value="C:cytoplasm"/>
    <property type="evidence" value="ECO:0007669"/>
    <property type="project" value="TreeGrafter"/>
</dbReference>
<feature type="domain" description="Zinc finger LSD1-type" evidence="4">
    <location>
        <begin position="7"/>
        <end position="31"/>
    </location>
</feature>
<evidence type="ECO:0000256" key="2">
    <source>
        <dbReference type="SAM" id="MobiDB-lite"/>
    </source>
</evidence>
<evidence type="ECO:0000313" key="6">
    <source>
        <dbReference type="Proteomes" id="UP001163823"/>
    </source>
</evidence>
<dbReference type="AlphaFoldDB" id="A0AAD7PU09"/>
<dbReference type="EMBL" id="JARAOO010000005">
    <property type="protein sequence ID" value="KAJ7968216.1"/>
    <property type="molecule type" value="Genomic_DNA"/>
</dbReference>
<dbReference type="InterPro" id="IPR050452">
    <property type="entry name" value="Metacaspase"/>
</dbReference>
<comment type="similarity">
    <text evidence="1">Belongs to the peptidase C14B family.</text>
</comment>
<accession>A0AAD7PU09</accession>
<dbReference type="PANTHER" id="PTHR48104:SF17">
    <property type="entry name" value="METACASPASE-3"/>
    <property type="match status" value="1"/>
</dbReference>
<proteinExistence type="inferred from homology"/>
<dbReference type="GO" id="GO:0006508">
    <property type="term" value="P:proteolysis"/>
    <property type="evidence" value="ECO:0007669"/>
    <property type="project" value="InterPro"/>
</dbReference>
<dbReference type="Pfam" id="PF06943">
    <property type="entry name" value="zf-LSD1"/>
    <property type="match status" value="1"/>
</dbReference>
<comment type="caution">
    <text evidence="5">The sequence shown here is derived from an EMBL/GenBank/DDBJ whole genome shotgun (WGS) entry which is preliminary data.</text>
</comment>
<dbReference type="GO" id="GO:0004197">
    <property type="term" value="F:cysteine-type endopeptidase activity"/>
    <property type="evidence" value="ECO:0007669"/>
    <property type="project" value="InterPro"/>
</dbReference>
<dbReference type="SUPFAM" id="SSF52129">
    <property type="entry name" value="Caspase-like"/>
    <property type="match status" value="1"/>
</dbReference>
<evidence type="ECO:0000259" key="4">
    <source>
        <dbReference type="Pfam" id="PF06943"/>
    </source>
</evidence>
<feature type="domain" description="Peptidase C14 caspase" evidence="3">
    <location>
        <begin position="89"/>
        <end position="349"/>
    </location>
</feature>
<dbReference type="Proteomes" id="UP001163823">
    <property type="component" value="Chromosome 5"/>
</dbReference>
<evidence type="ECO:0000256" key="1">
    <source>
        <dbReference type="ARBA" id="ARBA00009005"/>
    </source>
</evidence>
<keyword evidence="6" id="KW-1185">Reference proteome</keyword>
<name>A0AAD7PU09_QUISA</name>
<dbReference type="InterPro" id="IPR029030">
    <property type="entry name" value="Caspase-like_dom_sf"/>
</dbReference>
<protein>
    <submittedName>
        <fullName evidence="5">Metacaspase-1</fullName>
    </submittedName>
</protein>
<sequence length="361" mass="40005">MARRQRCSWCGMQLLVPPEAPTIQCAVCHGITQVPRPVDPFGVSGRYRGFTNNYGTTATNNSPGFRGYGSYPQPPRPQPPLMAPSAYGRKRALLCGIRYHGQSHGLKGSVNDVMCMREFLIDNLGFPSDCILMLTDSKNERNPLKFPTKHNMIMALRWLVQGCQSGDSLVFHFSGHGSRVQDVNMDEIDGYDEALCPVDYESQGKIVDDEINDIIVRPLPRGAKLHAIFDTCYSGTVLDVPYICRMNREGLYLWQDQRRYAAIYKGTSGGLAVSISACDDNQTGAADTPILSGNTMGTLTYSFIQAVQKEPGLTYGRLLNAMRRTIREAKVGIAGLRTEISQEPQLASSEKFEIYSTKIVL</sequence>
<feature type="region of interest" description="Disordered" evidence="2">
    <location>
        <begin position="58"/>
        <end position="83"/>
    </location>
</feature>
<reference evidence="5" key="1">
    <citation type="journal article" date="2023" name="Science">
        <title>Elucidation of the pathway for biosynthesis of saponin adjuvants from the soapbark tree.</title>
        <authorList>
            <person name="Reed J."/>
            <person name="Orme A."/>
            <person name="El-Demerdash A."/>
            <person name="Owen C."/>
            <person name="Martin L.B.B."/>
            <person name="Misra R.C."/>
            <person name="Kikuchi S."/>
            <person name="Rejzek M."/>
            <person name="Martin A.C."/>
            <person name="Harkess A."/>
            <person name="Leebens-Mack J."/>
            <person name="Louveau T."/>
            <person name="Stephenson M.J."/>
            <person name="Osbourn A."/>
        </authorList>
    </citation>
    <scope>NUCLEOTIDE SEQUENCE</scope>
    <source>
        <strain evidence="5">S10</strain>
    </source>
</reference>
<dbReference type="Gene3D" id="3.40.50.12660">
    <property type="match status" value="1"/>
</dbReference>
<dbReference type="InterPro" id="IPR005735">
    <property type="entry name" value="Znf_LSD1"/>
</dbReference>
<dbReference type="PANTHER" id="PTHR48104">
    <property type="entry name" value="METACASPASE-4"/>
    <property type="match status" value="1"/>
</dbReference>
<dbReference type="KEGG" id="qsa:O6P43_012354"/>